<feature type="transmembrane region" description="Helical" evidence="5">
    <location>
        <begin position="72"/>
        <end position="90"/>
    </location>
</feature>
<proteinExistence type="predicted"/>
<dbReference type="Proteomes" id="UP000565579">
    <property type="component" value="Unassembled WGS sequence"/>
</dbReference>
<feature type="transmembrane region" description="Helical" evidence="5">
    <location>
        <begin position="96"/>
        <end position="120"/>
    </location>
</feature>
<evidence type="ECO:0000313" key="7">
    <source>
        <dbReference type="Proteomes" id="UP000565579"/>
    </source>
</evidence>
<evidence type="ECO:0000313" key="6">
    <source>
        <dbReference type="EMBL" id="MBB6553721.1"/>
    </source>
</evidence>
<evidence type="ECO:0000256" key="1">
    <source>
        <dbReference type="ARBA" id="ARBA00004141"/>
    </source>
</evidence>
<reference evidence="6 7" key="1">
    <citation type="submission" date="2020-08" db="EMBL/GenBank/DDBJ databases">
        <title>Sequencing the genomes of 1000 actinobacteria strains.</title>
        <authorList>
            <person name="Klenk H.-P."/>
        </authorList>
    </citation>
    <scope>NUCLEOTIDE SEQUENCE [LARGE SCALE GENOMIC DNA]</scope>
    <source>
        <strain evidence="6 7">DSM 43768</strain>
    </source>
</reference>
<feature type="transmembrane region" description="Helical" evidence="5">
    <location>
        <begin position="132"/>
        <end position="154"/>
    </location>
</feature>
<sequence length="381" mass="38346">MSAPVRARVAVSLLYVIMSVPIGGWAARVPEIRRQVGADDALWGLANTVPSLGNVAGLCVIVLLVGRVPNRLLGVAGAALVLLTVPPLAASGSFAAVVLGLSTWALVSFVMAVPMGALALEVQRRYGRPLMGGFDACFGAGTLAGGLTGTLAAALEVRPWAQFVLTSALLGLCLAATARWLPREAGGGAGRLRGRFTRGVLPLTAMAFLSGFVSEAAMLWNAVYVSDTMGAGPVAGGVSYTVAATTGTVALLAVDRVTARLGLARTVRACTLFAAGGFGLCLLIGTPAAAVAGFVVLGVGMAAVNPALYTMAAHQEGLSPSEGVSMVELGQFPGASIVAPALIGALSGLAGLRLALASIVVAALLLSALAVRLRPAGDRVW</sequence>
<accession>A0A7X0P1T1</accession>
<dbReference type="PANTHER" id="PTHR23514:SF13">
    <property type="entry name" value="INNER MEMBRANE PROTEIN YBJJ"/>
    <property type="match status" value="1"/>
</dbReference>
<keyword evidence="3 5" id="KW-1133">Transmembrane helix</keyword>
<feature type="transmembrane region" description="Helical" evidence="5">
    <location>
        <begin position="201"/>
        <end position="222"/>
    </location>
</feature>
<feature type="transmembrane region" description="Helical" evidence="5">
    <location>
        <begin position="234"/>
        <end position="254"/>
    </location>
</feature>
<keyword evidence="4 5" id="KW-0472">Membrane</keyword>
<protein>
    <submittedName>
        <fullName evidence="6">MFS family permease</fullName>
    </submittedName>
</protein>
<dbReference type="InterPro" id="IPR036259">
    <property type="entry name" value="MFS_trans_sf"/>
</dbReference>
<evidence type="ECO:0000256" key="5">
    <source>
        <dbReference type="SAM" id="Phobius"/>
    </source>
</evidence>
<dbReference type="GO" id="GO:0016020">
    <property type="term" value="C:membrane"/>
    <property type="evidence" value="ECO:0007669"/>
    <property type="project" value="UniProtKB-SubCell"/>
</dbReference>
<keyword evidence="7" id="KW-1185">Reference proteome</keyword>
<dbReference type="Pfam" id="PF07690">
    <property type="entry name" value="MFS_1"/>
    <property type="match status" value="1"/>
</dbReference>
<evidence type="ECO:0000256" key="2">
    <source>
        <dbReference type="ARBA" id="ARBA00022692"/>
    </source>
</evidence>
<dbReference type="EMBL" id="JACHMI010000001">
    <property type="protein sequence ID" value="MBB6553721.1"/>
    <property type="molecule type" value="Genomic_DNA"/>
</dbReference>
<dbReference type="GO" id="GO:0022857">
    <property type="term" value="F:transmembrane transporter activity"/>
    <property type="evidence" value="ECO:0007669"/>
    <property type="project" value="InterPro"/>
</dbReference>
<dbReference type="AlphaFoldDB" id="A0A7X0P1T1"/>
<dbReference type="InterPro" id="IPR051788">
    <property type="entry name" value="MFS_Transporter"/>
</dbReference>
<dbReference type="Gene3D" id="1.20.1250.20">
    <property type="entry name" value="MFS general substrate transporter like domains"/>
    <property type="match status" value="1"/>
</dbReference>
<dbReference type="SUPFAM" id="SSF103473">
    <property type="entry name" value="MFS general substrate transporter"/>
    <property type="match status" value="1"/>
</dbReference>
<organism evidence="6 7">
    <name type="scientific">Nonomuraea rubra</name>
    <dbReference type="NCBI Taxonomy" id="46180"/>
    <lineage>
        <taxon>Bacteria</taxon>
        <taxon>Bacillati</taxon>
        <taxon>Actinomycetota</taxon>
        <taxon>Actinomycetes</taxon>
        <taxon>Streptosporangiales</taxon>
        <taxon>Streptosporangiaceae</taxon>
        <taxon>Nonomuraea</taxon>
    </lineage>
</organism>
<dbReference type="InterPro" id="IPR011701">
    <property type="entry name" value="MFS"/>
</dbReference>
<evidence type="ECO:0000256" key="4">
    <source>
        <dbReference type="ARBA" id="ARBA00023136"/>
    </source>
</evidence>
<keyword evidence="2 5" id="KW-0812">Transmembrane</keyword>
<feature type="transmembrane region" description="Helical" evidence="5">
    <location>
        <begin position="352"/>
        <end position="371"/>
    </location>
</feature>
<evidence type="ECO:0000256" key="3">
    <source>
        <dbReference type="ARBA" id="ARBA00022989"/>
    </source>
</evidence>
<dbReference type="PANTHER" id="PTHR23514">
    <property type="entry name" value="BYPASS OF STOP CODON PROTEIN 6"/>
    <property type="match status" value="1"/>
</dbReference>
<comment type="subcellular location">
    <subcellularLocation>
        <location evidence="1">Membrane</location>
        <topology evidence="1">Multi-pass membrane protein</topology>
    </subcellularLocation>
</comment>
<dbReference type="RefSeq" id="WP_185108071.1">
    <property type="nucleotide sequence ID" value="NZ_BAAAXY010000238.1"/>
</dbReference>
<gene>
    <name evidence="6" type="ORF">HD593_008516</name>
</gene>
<feature type="transmembrane region" description="Helical" evidence="5">
    <location>
        <begin position="42"/>
        <end position="65"/>
    </location>
</feature>
<feature type="transmembrane region" description="Helical" evidence="5">
    <location>
        <begin position="160"/>
        <end position="181"/>
    </location>
</feature>
<name>A0A7X0P1T1_9ACTN</name>
<comment type="caution">
    <text evidence="6">The sequence shown here is derived from an EMBL/GenBank/DDBJ whole genome shotgun (WGS) entry which is preliminary data.</text>
</comment>